<sequence>MSHRRILSLWFPRLGAERIMRAKRGGMAGPLAVIEELSNTQVISALNNAAVSEGLWVGQPVRDAHAMCGHLLTRSRNIPAEGAFLTALQRWAGKYSPWVAEQAPDGLVIDLTGCAHLFGGESGMLTQVEEDCTDMGLSVQLGMADTLGAAWALARYAGVQAGSDRSGDAISQEARATRARAQKRTPKDSAKRRHWTRGGAAPQTVTLPHGVARIAEPGQTYGALAPLPVAALRLEGTMVSQLNRLGLRQIGELMDQPRASLARRFGRGLVMRLDQAMGSAPEPVSPGSAPDHFAVRLTLPEPIGLIDDLMAGVDRMLPRLCARLEARGKGVRSLRLEAHRTDQAAEVVVVGLARPLRDPARIRPLLEMKLDQIDAGFGIDMLRLEALQVEPIHARTVAGHVQAGAVAQQRADGGTGLEDLIGRLGARVGLEAITRYHPVDTHIPEKTAKVLAAAWSEPAENWPAAPQSRPLLLWPPELVNASDGPVLSVQFRWRGQDWQLAQARGPERIAPEWWLDDPNWRNGVRDYWVVVTSSGARLWLFYAHGGGLSAGWFCQGSFA</sequence>
<dbReference type="InterPro" id="IPR043502">
    <property type="entry name" value="DNA/RNA_pol_sf"/>
</dbReference>
<evidence type="ECO:0000259" key="4">
    <source>
        <dbReference type="Pfam" id="PF00817"/>
    </source>
</evidence>
<dbReference type="PANTHER" id="PTHR35369:SF2">
    <property type="entry name" value="BLR3025 PROTEIN"/>
    <property type="match status" value="1"/>
</dbReference>
<gene>
    <name evidence="5" type="ORF">EBB79_00375</name>
</gene>
<evidence type="ECO:0000313" key="5">
    <source>
        <dbReference type="EMBL" id="AZV76497.1"/>
    </source>
</evidence>
<feature type="compositionally biased region" description="Basic residues" evidence="3">
    <location>
        <begin position="177"/>
        <end position="196"/>
    </location>
</feature>
<dbReference type="Pfam" id="PF00817">
    <property type="entry name" value="IMS"/>
    <property type="match status" value="1"/>
</dbReference>
<dbReference type="InterPro" id="IPR001126">
    <property type="entry name" value="UmuC"/>
</dbReference>
<dbReference type="KEGG" id="sedi:EBB79_00375"/>
<dbReference type="RefSeq" id="WP_127746937.1">
    <property type="nucleotide sequence ID" value="NZ_CP033219.1"/>
</dbReference>
<dbReference type="Gene3D" id="3.30.70.270">
    <property type="match status" value="1"/>
</dbReference>
<name>A0A3T0MXL4_9RHOB</name>
<organism evidence="5 6">
    <name type="scientific">Parasedimentitalea marina</name>
    <dbReference type="NCBI Taxonomy" id="2483033"/>
    <lineage>
        <taxon>Bacteria</taxon>
        <taxon>Pseudomonadati</taxon>
        <taxon>Pseudomonadota</taxon>
        <taxon>Alphaproteobacteria</taxon>
        <taxon>Rhodobacterales</taxon>
        <taxon>Paracoccaceae</taxon>
        <taxon>Parasedimentitalea</taxon>
    </lineage>
</organism>
<dbReference type="OrthoDB" id="9788640at2"/>
<feature type="domain" description="UmuC" evidence="4">
    <location>
        <begin position="29"/>
        <end position="152"/>
    </location>
</feature>
<evidence type="ECO:0000313" key="6">
    <source>
        <dbReference type="Proteomes" id="UP000283063"/>
    </source>
</evidence>
<dbReference type="EMBL" id="CP033219">
    <property type="protein sequence ID" value="AZV76497.1"/>
    <property type="molecule type" value="Genomic_DNA"/>
</dbReference>
<dbReference type="PANTHER" id="PTHR35369">
    <property type="entry name" value="BLR3025 PROTEIN-RELATED"/>
    <property type="match status" value="1"/>
</dbReference>
<protein>
    <submittedName>
        <fullName evidence="5">DNA polymerase Y family protein</fullName>
    </submittedName>
</protein>
<reference evidence="5 6" key="1">
    <citation type="submission" date="2018-10" db="EMBL/GenBank/DDBJ databases">
        <title>Parasedimentitalea marina sp. nov., a psychrophilic bacterium isolated from deep seawater of the New Britain Trench.</title>
        <authorList>
            <person name="Cao J."/>
        </authorList>
    </citation>
    <scope>NUCLEOTIDE SEQUENCE [LARGE SCALE GENOMIC DNA]</scope>
    <source>
        <strain evidence="5 6">W43</strain>
    </source>
</reference>
<keyword evidence="6" id="KW-1185">Reference proteome</keyword>
<dbReference type="AlphaFoldDB" id="A0A3T0MXL4"/>
<accession>A0A3T0MXL4</accession>
<evidence type="ECO:0000256" key="3">
    <source>
        <dbReference type="SAM" id="MobiDB-lite"/>
    </source>
</evidence>
<dbReference type="InterPro" id="IPR043128">
    <property type="entry name" value="Rev_trsase/Diguanyl_cyclase"/>
</dbReference>
<evidence type="ECO:0000256" key="1">
    <source>
        <dbReference type="ARBA" id="ARBA00010945"/>
    </source>
</evidence>
<proteinExistence type="inferred from homology"/>
<dbReference type="GO" id="GO:0006281">
    <property type="term" value="P:DNA repair"/>
    <property type="evidence" value="ECO:0007669"/>
    <property type="project" value="InterPro"/>
</dbReference>
<dbReference type="InterPro" id="IPR050356">
    <property type="entry name" value="SulA_CellDiv_inhibitor"/>
</dbReference>
<evidence type="ECO:0000256" key="2">
    <source>
        <dbReference type="ARBA" id="ARBA00022763"/>
    </source>
</evidence>
<dbReference type="CDD" id="cd03468">
    <property type="entry name" value="PolY_like"/>
    <property type="match status" value="1"/>
</dbReference>
<dbReference type="SUPFAM" id="SSF56672">
    <property type="entry name" value="DNA/RNA polymerases"/>
    <property type="match status" value="1"/>
</dbReference>
<dbReference type="Gene3D" id="3.40.1170.60">
    <property type="match status" value="1"/>
</dbReference>
<feature type="region of interest" description="Disordered" evidence="3">
    <location>
        <begin position="163"/>
        <end position="203"/>
    </location>
</feature>
<keyword evidence="2" id="KW-0227">DNA damage</keyword>
<dbReference type="Proteomes" id="UP000283063">
    <property type="component" value="Chromosome"/>
</dbReference>
<comment type="similarity">
    <text evidence="1">Belongs to the DNA polymerase type-Y family.</text>
</comment>